<keyword evidence="2 4" id="KW-0808">Transferase</keyword>
<sequence>MNLLFSIDDHYFQQIKTTLWSIKQNSAPQQQYDVYVLQHPALSSNQELDQFCRQLQMRYFPIVIEDAQLFAQAPTSKRYPLTIYYRLLAHNYLPTNIQRILYLDADILCINDFSQFYQLDFQNNLYAAAIHSGLTDLTSVFNKVRLDTYESEGYYNSGVLLMNLAAIRQTVTSQDIFQTINNLGKFFLLPDQDILNYLYGKQILTVPDELYNYDTRKKLIYETTSGGQYNLPWVIQHTVFLHYCGKDKPWQHTYKSNFRELYLHYQHQAQQITP</sequence>
<comment type="caution">
    <text evidence="4">The sequence shown here is derived from an EMBL/GenBank/DDBJ whole genome shotgun (WGS) entry which is preliminary data.</text>
</comment>
<evidence type="ECO:0000313" key="5">
    <source>
        <dbReference type="Proteomes" id="UP000284109"/>
    </source>
</evidence>
<dbReference type="Proteomes" id="UP000284109">
    <property type="component" value="Unassembled WGS sequence"/>
</dbReference>
<organism evidence="4 5">
    <name type="scientific">Bombilactobacillus bombi</name>
    <dbReference type="NCBI Taxonomy" id="1303590"/>
    <lineage>
        <taxon>Bacteria</taxon>
        <taxon>Bacillati</taxon>
        <taxon>Bacillota</taxon>
        <taxon>Bacilli</taxon>
        <taxon>Lactobacillales</taxon>
        <taxon>Lactobacillaceae</taxon>
        <taxon>Bombilactobacillus</taxon>
    </lineage>
</organism>
<dbReference type="GO" id="GO:0016757">
    <property type="term" value="F:glycosyltransferase activity"/>
    <property type="evidence" value="ECO:0007669"/>
    <property type="project" value="UniProtKB-KW"/>
</dbReference>
<proteinExistence type="predicted"/>
<dbReference type="InterPro" id="IPR050748">
    <property type="entry name" value="Glycosyltrans_8_dom-fam"/>
</dbReference>
<dbReference type="SUPFAM" id="SSF53448">
    <property type="entry name" value="Nucleotide-diphospho-sugar transferases"/>
    <property type="match status" value="1"/>
</dbReference>
<reference evidence="4 5" key="1">
    <citation type="submission" date="2018-07" db="EMBL/GenBank/DDBJ databases">
        <title>Genome sequences of six Lactobacillus spp. isolated from bumble bee guts.</title>
        <authorList>
            <person name="Motta E.V.S."/>
            <person name="Moran N.A."/>
        </authorList>
    </citation>
    <scope>NUCLEOTIDE SEQUENCE [LARGE SCALE GENOMIC DNA]</scope>
    <source>
        <strain evidence="4 5">BI-1.1</strain>
    </source>
</reference>
<protein>
    <submittedName>
        <fullName evidence="4">Glycosyltransferase family 8 protein</fullName>
    </submittedName>
</protein>
<dbReference type="PANTHER" id="PTHR13778:SF47">
    <property type="entry name" value="LIPOPOLYSACCHARIDE 1,3-GALACTOSYLTRANSFERASE"/>
    <property type="match status" value="1"/>
</dbReference>
<keyword evidence="5" id="KW-1185">Reference proteome</keyword>
<dbReference type="CDD" id="cd04194">
    <property type="entry name" value="GT8_A4GalT_like"/>
    <property type="match status" value="1"/>
</dbReference>
<dbReference type="InterPro" id="IPR002495">
    <property type="entry name" value="Glyco_trans_8"/>
</dbReference>
<keyword evidence="3" id="KW-0479">Metal-binding</keyword>
<evidence type="ECO:0000256" key="2">
    <source>
        <dbReference type="ARBA" id="ARBA00022679"/>
    </source>
</evidence>
<dbReference type="PANTHER" id="PTHR13778">
    <property type="entry name" value="GLYCOSYLTRANSFERASE 8 DOMAIN-CONTAINING PROTEIN"/>
    <property type="match status" value="1"/>
</dbReference>
<dbReference type="AlphaFoldDB" id="A0A417ZI65"/>
<evidence type="ECO:0000313" key="4">
    <source>
        <dbReference type="EMBL" id="RHW51396.1"/>
    </source>
</evidence>
<dbReference type="EMBL" id="QOCR01000002">
    <property type="protein sequence ID" value="RHW51396.1"/>
    <property type="molecule type" value="Genomic_DNA"/>
</dbReference>
<dbReference type="Gene3D" id="3.90.550.10">
    <property type="entry name" value="Spore Coat Polysaccharide Biosynthesis Protein SpsA, Chain A"/>
    <property type="match status" value="1"/>
</dbReference>
<name>A0A417ZI65_9LACO</name>
<dbReference type="OrthoDB" id="5672604at2"/>
<evidence type="ECO:0000256" key="3">
    <source>
        <dbReference type="ARBA" id="ARBA00022723"/>
    </source>
</evidence>
<gene>
    <name evidence="4" type="ORF">DS831_04455</name>
</gene>
<dbReference type="InterPro" id="IPR029044">
    <property type="entry name" value="Nucleotide-diphossugar_trans"/>
</dbReference>
<dbReference type="Pfam" id="PF01501">
    <property type="entry name" value="Glyco_transf_8"/>
    <property type="match status" value="1"/>
</dbReference>
<evidence type="ECO:0000256" key="1">
    <source>
        <dbReference type="ARBA" id="ARBA00022676"/>
    </source>
</evidence>
<accession>A0A417ZI65</accession>
<dbReference type="GO" id="GO:0046872">
    <property type="term" value="F:metal ion binding"/>
    <property type="evidence" value="ECO:0007669"/>
    <property type="project" value="UniProtKB-KW"/>
</dbReference>
<keyword evidence="1" id="KW-0328">Glycosyltransferase</keyword>